<name>A0ABY6Y923_9BURK</name>
<gene>
    <name evidence="1" type="ORF">BLA17378_07879</name>
</gene>
<accession>A0ABY6Y923</accession>
<dbReference type="Proteomes" id="UP000494120">
    <property type="component" value="Unassembled WGS sequence"/>
</dbReference>
<reference evidence="1 2" key="1">
    <citation type="submission" date="2019-09" db="EMBL/GenBank/DDBJ databases">
        <authorList>
            <person name="Depoorter E."/>
        </authorList>
    </citation>
    <scope>NUCLEOTIDE SEQUENCE [LARGE SCALE GENOMIC DNA]</scope>
    <source>
        <strain evidence="1 2">R-17378</strain>
    </source>
</reference>
<protein>
    <submittedName>
        <fullName evidence="1">Uncharacterized protein</fullName>
    </submittedName>
</protein>
<evidence type="ECO:0000313" key="2">
    <source>
        <dbReference type="Proteomes" id="UP000494120"/>
    </source>
</evidence>
<sequence length="99" mass="10837">MRAALAVGGGRQRRERRGFAGLGVLTLTSRLHSVSTDFPGRLSTPAPSPFWVTGFRVAAEQDIHIDYVGTARGHRSRSLTFDLHSVSGCFGVRYPQPVR</sequence>
<keyword evidence="2" id="KW-1185">Reference proteome</keyword>
<proteinExistence type="predicted"/>
<dbReference type="EMBL" id="CABVQG010000052">
    <property type="protein sequence ID" value="VWD38799.1"/>
    <property type="molecule type" value="Genomic_DNA"/>
</dbReference>
<comment type="caution">
    <text evidence="1">The sequence shown here is derived from an EMBL/GenBank/DDBJ whole genome shotgun (WGS) entry which is preliminary data.</text>
</comment>
<evidence type="ECO:0000313" key="1">
    <source>
        <dbReference type="EMBL" id="VWD38799.1"/>
    </source>
</evidence>
<organism evidence="1 2">
    <name type="scientific">Burkholderia aenigmatica</name>
    <dbReference type="NCBI Taxonomy" id="2015348"/>
    <lineage>
        <taxon>Bacteria</taxon>
        <taxon>Pseudomonadati</taxon>
        <taxon>Pseudomonadota</taxon>
        <taxon>Betaproteobacteria</taxon>
        <taxon>Burkholderiales</taxon>
        <taxon>Burkholderiaceae</taxon>
        <taxon>Burkholderia</taxon>
        <taxon>Burkholderia cepacia complex</taxon>
    </lineage>
</organism>